<proteinExistence type="predicted"/>
<protein>
    <submittedName>
        <fullName evidence="1">Uncharacterized protein</fullName>
    </submittedName>
</protein>
<dbReference type="EMBL" id="AUNC01000017">
    <property type="protein sequence ID" value="KEO56973.1"/>
    <property type="molecule type" value="Genomic_DNA"/>
</dbReference>
<reference evidence="1 2" key="1">
    <citation type="submission" date="2013-07" db="EMBL/GenBank/DDBJ databases">
        <title>Thalassospira permensis NBRC 106175 Genome Sequencing.</title>
        <authorList>
            <person name="Lai Q."/>
            <person name="Shao Z."/>
        </authorList>
    </citation>
    <scope>NUCLEOTIDE SEQUENCE [LARGE SCALE GENOMIC DNA]</scope>
    <source>
        <strain evidence="1 2">NBRC 106175</strain>
    </source>
</reference>
<sequence length="46" mass="4921">MVRVLDGGLGTIKGIGHGKQHDFPVRVNAITQGMIEMQCWAALSLA</sequence>
<name>A0ABR4TNI9_9PROT</name>
<organism evidence="1 2">
    <name type="scientific">Thalassospira permensis NBRC 106175</name>
    <dbReference type="NCBI Taxonomy" id="1353532"/>
    <lineage>
        <taxon>Bacteria</taxon>
        <taxon>Pseudomonadati</taxon>
        <taxon>Pseudomonadota</taxon>
        <taxon>Alphaproteobacteria</taxon>
        <taxon>Rhodospirillales</taxon>
        <taxon>Thalassospiraceae</taxon>
        <taxon>Thalassospira</taxon>
    </lineage>
</organism>
<evidence type="ECO:0000313" key="2">
    <source>
        <dbReference type="Proteomes" id="UP000027463"/>
    </source>
</evidence>
<accession>A0ABR4TNI9</accession>
<evidence type="ECO:0000313" key="1">
    <source>
        <dbReference type="EMBL" id="KEO56973.1"/>
    </source>
</evidence>
<keyword evidence="2" id="KW-1185">Reference proteome</keyword>
<gene>
    <name evidence="1" type="ORF">SMB34_17585</name>
</gene>
<comment type="caution">
    <text evidence="1">The sequence shown here is derived from an EMBL/GenBank/DDBJ whole genome shotgun (WGS) entry which is preliminary data.</text>
</comment>
<dbReference type="Proteomes" id="UP000027463">
    <property type="component" value="Unassembled WGS sequence"/>
</dbReference>